<keyword evidence="2" id="KW-0479">Metal-binding</keyword>
<keyword evidence="5" id="KW-0460">Magnesium</keyword>
<dbReference type="CDD" id="cd06141">
    <property type="entry name" value="WRN_exo"/>
    <property type="match status" value="1"/>
</dbReference>
<dbReference type="STRING" id="742817.HMPREF9449_03084"/>
<dbReference type="SMART" id="SM00474">
    <property type="entry name" value="35EXOc"/>
    <property type="match status" value="1"/>
</dbReference>
<feature type="domain" description="3'-5' exonuclease" evidence="8">
    <location>
        <begin position="13"/>
        <end position="180"/>
    </location>
</feature>
<dbReference type="AlphaFoldDB" id="H1DLE8"/>
<keyword evidence="1" id="KW-0540">Nuclease</keyword>
<evidence type="ECO:0000313" key="10">
    <source>
        <dbReference type="Proteomes" id="UP000004892"/>
    </source>
</evidence>
<keyword evidence="3" id="KW-0378">Hydrolase</keyword>
<keyword evidence="4" id="KW-0269">Exonuclease</keyword>
<dbReference type="Pfam" id="PF01612">
    <property type="entry name" value="DNA_pol_A_exo1"/>
    <property type="match status" value="1"/>
</dbReference>
<evidence type="ECO:0000256" key="7">
    <source>
        <dbReference type="ARBA" id="ARBA00042761"/>
    </source>
</evidence>
<dbReference type="InterPro" id="IPR036397">
    <property type="entry name" value="RNaseH_sf"/>
</dbReference>
<dbReference type="InterPro" id="IPR012337">
    <property type="entry name" value="RNaseH-like_sf"/>
</dbReference>
<keyword evidence="10" id="KW-1185">Reference proteome</keyword>
<dbReference type="GO" id="GO:0003676">
    <property type="term" value="F:nucleic acid binding"/>
    <property type="evidence" value="ECO:0007669"/>
    <property type="project" value="InterPro"/>
</dbReference>
<dbReference type="PANTHER" id="PTHR13620">
    <property type="entry name" value="3-5 EXONUCLEASE"/>
    <property type="match status" value="1"/>
</dbReference>
<dbReference type="eggNOG" id="COG0349">
    <property type="taxonomic scope" value="Bacteria"/>
</dbReference>
<gene>
    <name evidence="9" type="ORF">HMPREF9449_03084</name>
</gene>
<organism evidence="9 10">
    <name type="scientific">Odoribacter laneus YIT 12061</name>
    <dbReference type="NCBI Taxonomy" id="742817"/>
    <lineage>
        <taxon>Bacteria</taxon>
        <taxon>Pseudomonadati</taxon>
        <taxon>Bacteroidota</taxon>
        <taxon>Bacteroidia</taxon>
        <taxon>Bacteroidales</taxon>
        <taxon>Odoribacteraceae</taxon>
        <taxon>Odoribacter</taxon>
    </lineage>
</organism>
<dbReference type="InterPro" id="IPR002562">
    <property type="entry name" value="3'-5'_exonuclease_dom"/>
</dbReference>
<evidence type="ECO:0000256" key="6">
    <source>
        <dbReference type="ARBA" id="ARBA00040531"/>
    </source>
</evidence>
<accession>H1DLE8</accession>
<evidence type="ECO:0000256" key="1">
    <source>
        <dbReference type="ARBA" id="ARBA00022722"/>
    </source>
</evidence>
<evidence type="ECO:0000313" key="9">
    <source>
        <dbReference type="EMBL" id="EHP44976.1"/>
    </source>
</evidence>
<dbReference type="GO" id="GO:0008408">
    <property type="term" value="F:3'-5' exonuclease activity"/>
    <property type="evidence" value="ECO:0007669"/>
    <property type="project" value="InterPro"/>
</dbReference>
<evidence type="ECO:0000259" key="8">
    <source>
        <dbReference type="SMART" id="SM00474"/>
    </source>
</evidence>
<name>H1DLE8_9BACT</name>
<comment type="caution">
    <text evidence="9">The sequence shown here is derived from an EMBL/GenBank/DDBJ whole genome shotgun (WGS) entry which is preliminary data.</text>
</comment>
<dbReference type="SUPFAM" id="SSF53098">
    <property type="entry name" value="Ribonuclease H-like"/>
    <property type="match status" value="1"/>
</dbReference>
<evidence type="ECO:0000256" key="4">
    <source>
        <dbReference type="ARBA" id="ARBA00022839"/>
    </source>
</evidence>
<dbReference type="Proteomes" id="UP000004892">
    <property type="component" value="Unassembled WGS sequence"/>
</dbReference>
<sequence length="180" mass="20457">MQELPAFSYEGEVIVVEEAKNVEEAVRYLAAHTCLGFDTETRPAFHKGETHPVSLLQLAAPEKVYLFRLNKCGFSMALRNLLAEKRIAKIGVGIRDDIRALRKLGNFQPASFIDLQEFVVPYGIEEKSFSKLMAIIFQVKISKRQRVSNWDAPVLTSSQIKYAATDAWGALRMYEELMNR</sequence>
<evidence type="ECO:0000256" key="3">
    <source>
        <dbReference type="ARBA" id="ARBA00022801"/>
    </source>
</evidence>
<dbReference type="PANTHER" id="PTHR13620:SF109">
    <property type="entry name" value="3'-5' EXONUCLEASE"/>
    <property type="match status" value="1"/>
</dbReference>
<dbReference type="HOGENOM" id="CLU_049674_2_1_10"/>
<dbReference type="GO" id="GO:0006139">
    <property type="term" value="P:nucleobase-containing compound metabolic process"/>
    <property type="evidence" value="ECO:0007669"/>
    <property type="project" value="InterPro"/>
</dbReference>
<evidence type="ECO:0000256" key="5">
    <source>
        <dbReference type="ARBA" id="ARBA00022842"/>
    </source>
</evidence>
<dbReference type="Gene3D" id="3.30.420.10">
    <property type="entry name" value="Ribonuclease H-like superfamily/Ribonuclease H"/>
    <property type="match status" value="1"/>
</dbReference>
<dbReference type="GO" id="GO:0046872">
    <property type="term" value="F:metal ion binding"/>
    <property type="evidence" value="ECO:0007669"/>
    <property type="project" value="UniProtKB-KW"/>
</dbReference>
<protein>
    <recommendedName>
        <fullName evidence="6">3'-5' exonuclease</fullName>
    </recommendedName>
    <alternativeName>
        <fullName evidence="7">Werner Syndrome-like exonuclease</fullName>
    </alternativeName>
</protein>
<proteinExistence type="predicted"/>
<dbReference type="InterPro" id="IPR051132">
    <property type="entry name" value="3-5_Exonuclease_domain"/>
</dbReference>
<evidence type="ECO:0000256" key="2">
    <source>
        <dbReference type="ARBA" id="ARBA00022723"/>
    </source>
</evidence>
<reference evidence="9 10" key="1">
    <citation type="submission" date="2012-01" db="EMBL/GenBank/DDBJ databases">
        <title>The Genome Sequence of Odoribacter laneus YIT 12061.</title>
        <authorList>
            <consortium name="The Broad Institute Genome Sequencing Platform"/>
            <person name="Earl A."/>
            <person name="Ward D."/>
            <person name="Feldgarden M."/>
            <person name="Gevers D."/>
            <person name="Morotomi M."/>
            <person name="Young S.K."/>
            <person name="Zeng Q."/>
            <person name="Gargeya S."/>
            <person name="Fitzgerald M."/>
            <person name="Haas B."/>
            <person name="Abouelleil A."/>
            <person name="Alvarado L."/>
            <person name="Arachchi H.M."/>
            <person name="Berlin A."/>
            <person name="Chapman S.B."/>
            <person name="Gearin G."/>
            <person name="Goldberg J."/>
            <person name="Griggs A."/>
            <person name="Gujja S."/>
            <person name="Hansen M."/>
            <person name="Heiman D."/>
            <person name="Howarth C."/>
            <person name="Larimer J."/>
            <person name="Lui A."/>
            <person name="MacDonald P.J.P."/>
            <person name="McCowen C."/>
            <person name="Montmayeur A."/>
            <person name="Murphy C."/>
            <person name="Neiman D."/>
            <person name="Pearson M."/>
            <person name="Priest M."/>
            <person name="Roberts A."/>
            <person name="Saif S."/>
            <person name="Shea T."/>
            <person name="Sisk P."/>
            <person name="Stolte C."/>
            <person name="Sykes S."/>
            <person name="Wortman J."/>
            <person name="Nusbaum C."/>
            <person name="Birren B."/>
        </authorList>
    </citation>
    <scope>NUCLEOTIDE SEQUENCE [LARGE SCALE GENOMIC DNA]</scope>
    <source>
        <strain evidence="9 10">YIT 12061</strain>
    </source>
</reference>
<dbReference type="EMBL" id="ADMC01000038">
    <property type="protein sequence ID" value="EHP44976.1"/>
    <property type="molecule type" value="Genomic_DNA"/>
</dbReference>